<accession>A0AA37PTM3</accession>
<proteinExistence type="predicted"/>
<dbReference type="Pfam" id="PF00501">
    <property type="entry name" value="AMP-binding"/>
    <property type="match status" value="1"/>
</dbReference>
<reference evidence="3" key="4">
    <citation type="submission" date="2022-04" db="EMBL/GenBank/DDBJ databases">
        <authorList>
            <person name="Komine T."/>
            <person name="Fukano H."/>
            <person name="Wada S."/>
        </authorList>
    </citation>
    <scope>NUCLEOTIDE SEQUENCE</scope>
    <source>
        <strain evidence="3">NJB18185</strain>
    </source>
</reference>
<evidence type="ECO:0000313" key="3">
    <source>
        <dbReference type="EMBL" id="GKU75527.1"/>
    </source>
</evidence>
<dbReference type="Proteomes" id="UP000245060">
    <property type="component" value="Unassembled WGS sequence"/>
</dbReference>
<dbReference type="EMBL" id="BQYH01000080">
    <property type="protein sequence ID" value="GKU75527.1"/>
    <property type="molecule type" value="Genomic_DNA"/>
</dbReference>
<reference evidence="3" key="3">
    <citation type="journal article" date="2022" name="Microbiol. Resour. Announc.">
        <title>Draft Genome Sequences of Eight Mycobacterium montefiorense Strains Isolated from Salamanders in Captivity.</title>
        <authorList>
            <person name="Komine T."/>
            <person name="Ihara H."/>
            <person name="Fukano H."/>
            <person name="Hoshino Y."/>
            <person name="Kurata O."/>
            <person name="Wada S."/>
        </authorList>
    </citation>
    <scope>NUCLEOTIDE SEQUENCE</scope>
    <source>
        <strain evidence="3">NJB18185</strain>
    </source>
</reference>
<dbReference type="Gene3D" id="3.30.559.10">
    <property type="entry name" value="Chloramphenicol acetyltransferase-like domain"/>
    <property type="match status" value="1"/>
</dbReference>
<reference evidence="4" key="2">
    <citation type="submission" date="2018-04" db="EMBL/GenBank/DDBJ databases">
        <title>Draft genome sequence of Mycobacterium montefiorense isolated from Japanese black salamander.</title>
        <authorList>
            <person name="Fukano H."/>
            <person name="Yoshida M."/>
            <person name="Shimizu A."/>
            <person name="Iwao H."/>
            <person name="Kurata O."/>
            <person name="Katayama Y."/>
            <person name="Omatsu T."/>
            <person name="Mizutani T."/>
            <person name="Wada S."/>
            <person name="Hoshino Y."/>
        </authorList>
    </citation>
    <scope>NUCLEOTIDE SEQUENCE [LARGE SCALE GENOMIC DNA]</scope>
    <source>
        <strain evidence="4">BS</strain>
    </source>
</reference>
<dbReference type="Proteomes" id="UP001139505">
    <property type="component" value="Unassembled WGS sequence"/>
</dbReference>
<evidence type="ECO:0000259" key="1">
    <source>
        <dbReference type="Pfam" id="PF00501"/>
    </source>
</evidence>
<protein>
    <recommendedName>
        <fullName evidence="1">AMP-dependent synthetase/ligase domain-containing protein</fullName>
    </recommendedName>
</protein>
<comment type="caution">
    <text evidence="3">The sequence shown here is derived from an EMBL/GenBank/DDBJ whole genome shotgun (WGS) entry which is preliminary data.</text>
</comment>
<reference evidence="2" key="1">
    <citation type="journal article" date="2018" name="Genome Announc.">
        <title>Draft Genome Sequence of Mycobacterium montefiorense Isolated from Japanese Black Salamander (Hynobius nigrescens).</title>
        <authorList>
            <person name="Fukano H."/>
            <person name="Yoshida M."/>
            <person name="Shimizu A."/>
            <person name="Iwao H."/>
            <person name="Katayama Y."/>
            <person name="Omatsu T."/>
            <person name="Mizutani T."/>
            <person name="Kurata O."/>
            <person name="Wada S."/>
            <person name="Hoshino Y."/>
        </authorList>
    </citation>
    <scope>NUCLEOTIDE SEQUENCE</scope>
    <source>
        <strain evidence="2">BS</strain>
    </source>
</reference>
<dbReference type="EMBL" id="BFCH01000007">
    <property type="protein sequence ID" value="GBG36736.1"/>
    <property type="molecule type" value="Genomic_DNA"/>
</dbReference>
<dbReference type="PANTHER" id="PTHR45527:SF1">
    <property type="entry name" value="FATTY ACID SYNTHASE"/>
    <property type="match status" value="1"/>
</dbReference>
<feature type="domain" description="AMP-dependent synthetase/ligase" evidence="1">
    <location>
        <begin position="483"/>
        <end position="792"/>
    </location>
</feature>
<dbReference type="InterPro" id="IPR000873">
    <property type="entry name" value="AMP-dep_synth/lig_dom"/>
</dbReference>
<dbReference type="PROSITE" id="PS00455">
    <property type="entry name" value="AMP_BINDING"/>
    <property type="match status" value="1"/>
</dbReference>
<dbReference type="GO" id="GO:0044550">
    <property type="term" value="P:secondary metabolite biosynthetic process"/>
    <property type="evidence" value="ECO:0007669"/>
    <property type="project" value="TreeGrafter"/>
</dbReference>
<keyword evidence="4" id="KW-1185">Reference proteome</keyword>
<evidence type="ECO:0000313" key="5">
    <source>
        <dbReference type="Proteomes" id="UP001139505"/>
    </source>
</evidence>
<dbReference type="SUPFAM" id="SSF52777">
    <property type="entry name" value="CoA-dependent acyltransferases"/>
    <property type="match status" value="2"/>
</dbReference>
<dbReference type="PANTHER" id="PTHR45527">
    <property type="entry name" value="NONRIBOSOMAL PEPTIDE SYNTHETASE"/>
    <property type="match status" value="1"/>
</dbReference>
<evidence type="ECO:0000313" key="4">
    <source>
        <dbReference type="Proteomes" id="UP000245060"/>
    </source>
</evidence>
<dbReference type="Gene3D" id="3.40.50.12780">
    <property type="entry name" value="N-terminal domain of ligase-like"/>
    <property type="match status" value="1"/>
</dbReference>
<organism evidence="3 5">
    <name type="scientific">Mycobacterium montefiorense</name>
    <dbReference type="NCBI Taxonomy" id="154654"/>
    <lineage>
        <taxon>Bacteria</taxon>
        <taxon>Bacillati</taxon>
        <taxon>Actinomycetota</taxon>
        <taxon>Actinomycetes</taxon>
        <taxon>Mycobacteriales</taxon>
        <taxon>Mycobacteriaceae</taxon>
        <taxon>Mycobacterium</taxon>
        <taxon>Mycobacterium simiae complex</taxon>
    </lineage>
</organism>
<dbReference type="Gene3D" id="3.30.559.30">
    <property type="entry name" value="Nonribosomal peptide synthetase, condensation domain"/>
    <property type="match status" value="1"/>
</dbReference>
<name>A0AA37PTM3_9MYCO</name>
<dbReference type="InterPro" id="IPR023213">
    <property type="entry name" value="CAT-like_dom_sf"/>
</dbReference>
<dbReference type="SUPFAM" id="SSF56801">
    <property type="entry name" value="Acetyl-CoA synthetase-like"/>
    <property type="match status" value="1"/>
</dbReference>
<sequence>MDRVALSKSQQNLYNGVQHDNDPALYLIRKSYRFHPLELPKLLAALETTILENPVQLCVLEPPPAGVDYPDLVPRLQPSDIVRVRRDNQHQTEHCDDELERTWSPNIFAKPLVRYTVRTDECGWVSGLDVRTHHILLDGGATAIIEADLARHLTTNGPTELPCVTNSLRKVAAANLLETTKVEESQQRLAGRVRRELADEARHGGHGRHSYDAPGTTAKGVLSESALISGRTFDAILALSETEQIPLNVLVAAAAVAVDASLRQSTESVLVHAVDNRFGDPDLNVATCLVNSVAHSVRFPPYASVEDVARALDRDYVKAVRRRWLREEHYRRMYLAVNHTPHVEALTLNFIREACAPGLRPFLSEAPVATDIGPVEGMTVASVLDESQRILSVAIWNRADLPEPKIHRGVAKRIAAALESMPALWNQPVAMIVNEWSDVGPDGACHPPGAAVGTHRKATPAWFLEPASQQFLERRRHIFPWVAWLVRSGVAPGDVVVFSDDDTDKTIDLLIACHLAGCGYSVCDDADDVSLRANAIANSGDGISVRVADTAATSLAVIPESELRDLVDARIEQVAADDALATKTAYIMPTSGSTGQPKLVRVSHGSLALFCDAVRQAYGWGPRDTVLQCAPLTSDVSVEEIFGAALCGSALIRSAATRAGDLAALARDLVASQATLLDLPTALWHLLCEDCDAMGAIRRSRLRQIVIGGEAVRPSAVDKWIDSGCSQGISLVSTYGPTEATVVVTHLRIAGHNATVAGDARLRLGRPMVAGTVFIAFGEVVIVGDLVASGYLGIDGHGFGTVTTANGLRYRAFATADRVAIDDEGFPVFAGRKDAIVKISGKRVDTAEVTRRISGDPAIVDVAVEPHNGSLAVWFESHRTRNGIEDAATAARIRLVLVSLGVHRFSCSMCRLSPGRQTGRSTAKPYGQCPRSSTLCRPRPRGVNERLAWRSCGVSISAGR</sequence>
<dbReference type="GO" id="GO:0043041">
    <property type="term" value="P:amino acid activation for nonribosomal peptide biosynthetic process"/>
    <property type="evidence" value="ECO:0007669"/>
    <property type="project" value="TreeGrafter"/>
</dbReference>
<dbReference type="GO" id="GO:0031177">
    <property type="term" value="F:phosphopantetheine binding"/>
    <property type="evidence" value="ECO:0007669"/>
    <property type="project" value="TreeGrafter"/>
</dbReference>
<dbReference type="InterPro" id="IPR020845">
    <property type="entry name" value="AMP-binding_CS"/>
</dbReference>
<dbReference type="InterPro" id="IPR042099">
    <property type="entry name" value="ANL_N_sf"/>
</dbReference>
<dbReference type="GO" id="GO:0005737">
    <property type="term" value="C:cytoplasm"/>
    <property type="evidence" value="ECO:0007669"/>
    <property type="project" value="TreeGrafter"/>
</dbReference>
<evidence type="ECO:0000313" key="2">
    <source>
        <dbReference type="EMBL" id="GBG36736.1"/>
    </source>
</evidence>
<dbReference type="AlphaFoldDB" id="A0AA37PTM3"/>
<gene>
    <name evidence="2" type="ORF">MmonteBS_11080</name>
    <name evidence="3" type="ORF">NJB18185_52980</name>
</gene>